<dbReference type="AlphaFoldDB" id="A0A4U0HDL3"/>
<evidence type="ECO:0000256" key="3">
    <source>
        <dbReference type="ARBA" id="ARBA00012071"/>
    </source>
</evidence>
<dbReference type="EC" id="2.7.1.130" evidence="3 13"/>
<keyword evidence="15" id="KW-1185">Reference proteome</keyword>
<evidence type="ECO:0000256" key="11">
    <source>
        <dbReference type="ARBA" id="ARBA00023098"/>
    </source>
</evidence>
<comment type="caution">
    <text evidence="13">Lacks conserved residue(s) required for the propagation of feature annotation.</text>
</comment>
<dbReference type="PANTHER" id="PTHR42724">
    <property type="entry name" value="TETRAACYLDISACCHARIDE 4'-KINASE"/>
    <property type="match status" value="1"/>
</dbReference>
<dbReference type="Proteomes" id="UP000309872">
    <property type="component" value="Unassembled WGS sequence"/>
</dbReference>
<gene>
    <name evidence="13 14" type="primary">lpxK</name>
    <name evidence="14" type="ORF">FAZ19_00540</name>
</gene>
<dbReference type="GO" id="GO:0005524">
    <property type="term" value="F:ATP binding"/>
    <property type="evidence" value="ECO:0007669"/>
    <property type="project" value="UniProtKB-UniRule"/>
</dbReference>
<keyword evidence="11 13" id="KW-0443">Lipid metabolism</keyword>
<dbReference type="InterPro" id="IPR027417">
    <property type="entry name" value="P-loop_NTPase"/>
</dbReference>
<evidence type="ECO:0000256" key="2">
    <source>
        <dbReference type="ARBA" id="ARBA00004870"/>
    </source>
</evidence>
<evidence type="ECO:0000256" key="1">
    <source>
        <dbReference type="ARBA" id="ARBA00002274"/>
    </source>
</evidence>
<evidence type="ECO:0000256" key="6">
    <source>
        <dbReference type="ARBA" id="ARBA00022556"/>
    </source>
</evidence>
<proteinExistence type="inferred from homology"/>
<evidence type="ECO:0000256" key="7">
    <source>
        <dbReference type="ARBA" id="ARBA00022679"/>
    </source>
</evidence>
<name>A0A4U0HDL3_9SPHI</name>
<organism evidence="14 15">
    <name type="scientific">Sphingobacterium alkalisoli</name>
    <dbReference type="NCBI Taxonomy" id="1874115"/>
    <lineage>
        <taxon>Bacteria</taxon>
        <taxon>Pseudomonadati</taxon>
        <taxon>Bacteroidota</taxon>
        <taxon>Sphingobacteriia</taxon>
        <taxon>Sphingobacteriales</taxon>
        <taxon>Sphingobacteriaceae</taxon>
        <taxon>Sphingobacterium</taxon>
    </lineage>
</organism>
<protein>
    <recommendedName>
        <fullName evidence="4 13">Tetraacyldisaccharide 4'-kinase</fullName>
        <ecNumber evidence="3 13">2.7.1.130</ecNumber>
    </recommendedName>
    <alternativeName>
        <fullName evidence="12 13">Lipid A 4'-kinase</fullName>
    </alternativeName>
</protein>
<comment type="similarity">
    <text evidence="13">Belongs to the LpxK family.</text>
</comment>
<dbReference type="GO" id="GO:0005886">
    <property type="term" value="C:plasma membrane"/>
    <property type="evidence" value="ECO:0007669"/>
    <property type="project" value="TreeGrafter"/>
</dbReference>
<comment type="pathway">
    <text evidence="2 13">Glycolipid biosynthesis; lipid IV(A) biosynthesis; lipid IV(A) from (3R)-3-hydroxytetradecanoyl-[acyl-carrier-protein] and UDP-N-acetyl-alpha-D-glucosamine: step 6/6.</text>
</comment>
<reference evidence="14 15" key="1">
    <citation type="submission" date="2019-04" db="EMBL/GenBank/DDBJ databases">
        <title>Sphingobacterium olei sp. nov., isolated from oil-contaminated soil.</title>
        <authorList>
            <person name="Liu B."/>
        </authorList>
    </citation>
    <scope>NUCLEOTIDE SEQUENCE [LARGE SCALE GENOMIC DNA]</scope>
    <source>
        <strain evidence="14 15">Y3L14</strain>
    </source>
</reference>
<evidence type="ECO:0000256" key="9">
    <source>
        <dbReference type="ARBA" id="ARBA00022777"/>
    </source>
</evidence>
<evidence type="ECO:0000256" key="5">
    <source>
        <dbReference type="ARBA" id="ARBA00022516"/>
    </source>
</evidence>
<keyword evidence="5 13" id="KW-0444">Lipid biosynthesis</keyword>
<evidence type="ECO:0000256" key="13">
    <source>
        <dbReference type="HAMAP-Rule" id="MF_00409"/>
    </source>
</evidence>
<dbReference type="NCBIfam" id="TIGR00682">
    <property type="entry name" value="lpxK"/>
    <property type="match status" value="1"/>
</dbReference>
<dbReference type="OrthoDB" id="9766423at2"/>
<keyword evidence="6 13" id="KW-0441">Lipid A biosynthesis</keyword>
<sequence>MPLLRWILLPISLAYLLIVWVRNKLYDEGILKSKSFDVPNIVIGNLAIGGTGKSPMTEYLIRLLSSHFRVATLSRGYGRKTSGFRYVEMTSTAIEVGDEPLQFKTKFPKLTVAVSEDRCKGIEILKNSHQVIILDDAYQHRRLKPGYTVLLFDFVSLFSTTITLPTGNFRDNFSASARANLIVITKCPRQLSLEQRQHIKHRIRKHSEAPIFYSAIKYEQLRDRTHLPVEFNLSAYHILLLTGIANPLPLKEYLVDKVISIKQLTFPDHHNFSETDYIKIHSAFQNITGNKIIITTEKDIHRLQDKILSAIPIYYIPVQLDFITDQSTFDQHILNYLSHAQSVNEH</sequence>
<evidence type="ECO:0000313" key="15">
    <source>
        <dbReference type="Proteomes" id="UP000309872"/>
    </source>
</evidence>
<evidence type="ECO:0000256" key="4">
    <source>
        <dbReference type="ARBA" id="ARBA00016436"/>
    </source>
</evidence>
<dbReference type="GO" id="GO:0009245">
    <property type="term" value="P:lipid A biosynthetic process"/>
    <property type="evidence" value="ECO:0007669"/>
    <property type="project" value="UniProtKB-UniRule"/>
</dbReference>
<dbReference type="GO" id="GO:0009244">
    <property type="term" value="P:lipopolysaccharide core region biosynthetic process"/>
    <property type="evidence" value="ECO:0007669"/>
    <property type="project" value="TreeGrafter"/>
</dbReference>
<keyword evidence="8 13" id="KW-0547">Nucleotide-binding</keyword>
<dbReference type="EMBL" id="SUKA01000001">
    <property type="protein sequence ID" value="TJY68752.1"/>
    <property type="molecule type" value="Genomic_DNA"/>
</dbReference>
<dbReference type="InterPro" id="IPR003758">
    <property type="entry name" value="LpxK"/>
</dbReference>
<dbReference type="GO" id="GO:0009029">
    <property type="term" value="F:lipid-A 4'-kinase activity"/>
    <property type="evidence" value="ECO:0007669"/>
    <property type="project" value="UniProtKB-UniRule"/>
</dbReference>
<accession>A0A4U0HDL3</accession>
<evidence type="ECO:0000256" key="12">
    <source>
        <dbReference type="ARBA" id="ARBA00029757"/>
    </source>
</evidence>
<evidence type="ECO:0000256" key="10">
    <source>
        <dbReference type="ARBA" id="ARBA00022840"/>
    </source>
</evidence>
<evidence type="ECO:0000313" key="14">
    <source>
        <dbReference type="EMBL" id="TJY68752.1"/>
    </source>
</evidence>
<evidence type="ECO:0000256" key="8">
    <source>
        <dbReference type="ARBA" id="ARBA00022741"/>
    </source>
</evidence>
<keyword evidence="10 13" id="KW-0067">ATP-binding</keyword>
<dbReference type="PANTHER" id="PTHR42724:SF1">
    <property type="entry name" value="TETRAACYLDISACCHARIDE 4'-KINASE, MITOCHONDRIAL-RELATED"/>
    <property type="match status" value="1"/>
</dbReference>
<keyword evidence="7 13" id="KW-0808">Transferase</keyword>
<comment type="caution">
    <text evidence="14">The sequence shown here is derived from an EMBL/GenBank/DDBJ whole genome shotgun (WGS) entry which is preliminary data.</text>
</comment>
<comment type="catalytic activity">
    <reaction evidence="13">
        <text>a lipid A disaccharide + ATP = a lipid IVA + ADP + H(+)</text>
        <dbReference type="Rhea" id="RHEA:67840"/>
        <dbReference type="ChEBI" id="CHEBI:15378"/>
        <dbReference type="ChEBI" id="CHEBI:30616"/>
        <dbReference type="ChEBI" id="CHEBI:176343"/>
        <dbReference type="ChEBI" id="CHEBI:176425"/>
        <dbReference type="ChEBI" id="CHEBI:456216"/>
        <dbReference type="EC" id="2.7.1.130"/>
    </reaction>
</comment>
<comment type="function">
    <text evidence="1 13">Transfers the gamma-phosphate of ATP to the 4'-position of a tetraacyldisaccharide 1-phosphate intermediate (termed DS-1-P) to form tetraacyldisaccharide 1,4'-bis-phosphate (lipid IVA).</text>
</comment>
<dbReference type="UniPathway" id="UPA00359">
    <property type="reaction ID" value="UER00482"/>
</dbReference>
<keyword evidence="9 13" id="KW-0418">Kinase</keyword>
<dbReference type="HAMAP" id="MF_00409">
    <property type="entry name" value="LpxK"/>
    <property type="match status" value="1"/>
</dbReference>
<dbReference type="SUPFAM" id="SSF52540">
    <property type="entry name" value="P-loop containing nucleoside triphosphate hydrolases"/>
    <property type="match status" value="1"/>
</dbReference>
<dbReference type="Pfam" id="PF02606">
    <property type="entry name" value="LpxK"/>
    <property type="match status" value="1"/>
</dbReference>